<sequence>MKTEVPVAFAAAGTFSFSKITRVHFIDAGQGKVMHPCYSY</sequence>
<dbReference type="EMBL" id="AP023213">
    <property type="protein sequence ID" value="BCO11125.1"/>
    <property type="molecule type" value="Genomic_DNA"/>
</dbReference>
<gene>
    <name evidence="1" type="ORF">GEOBRER4_n0090</name>
</gene>
<evidence type="ECO:0000313" key="1">
    <source>
        <dbReference type="EMBL" id="BCO11125.1"/>
    </source>
</evidence>
<proteinExistence type="predicted"/>
<organism evidence="1 2">
    <name type="scientific">Citrifermentans bremense</name>
    <dbReference type="NCBI Taxonomy" id="60035"/>
    <lineage>
        <taxon>Bacteria</taxon>
        <taxon>Pseudomonadati</taxon>
        <taxon>Thermodesulfobacteriota</taxon>
        <taxon>Desulfuromonadia</taxon>
        <taxon>Geobacterales</taxon>
        <taxon>Geobacteraceae</taxon>
        <taxon>Citrifermentans</taxon>
    </lineage>
</organism>
<dbReference type="Proteomes" id="UP000515472">
    <property type="component" value="Chromosome"/>
</dbReference>
<evidence type="ECO:0000313" key="2">
    <source>
        <dbReference type="Proteomes" id="UP000515472"/>
    </source>
</evidence>
<reference evidence="1 2" key="1">
    <citation type="submission" date="2020-06" db="EMBL/GenBank/DDBJ databases">
        <title>Interaction of electrochemicaly active bacteria, Geobacter bremensis R4 on different carbon anode.</title>
        <authorList>
            <person name="Meng L."/>
            <person name="Yoshida N."/>
        </authorList>
    </citation>
    <scope>NUCLEOTIDE SEQUENCE [LARGE SCALE GENOMIC DNA]</scope>
    <source>
        <strain evidence="1 2">R4</strain>
    </source>
</reference>
<name>A0A7R7IY19_9BACT</name>
<accession>A0A7R7IY19</accession>
<keyword evidence="2" id="KW-1185">Reference proteome</keyword>
<protein>
    <submittedName>
        <fullName evidence="1">Uncharacterized protein</fullName>
    </submittedName>
</protein>
<dbReference type="AlphaFoldDB" id="A0A7R7IY19"/>